<comment type="caution">
    <text evidence="10">The sequence shown here is derived from an EMBL/GenBank/DDBJ whole genome shotgun (WGS) entry which is preliminary data.</text>
</comment>
<organism evidence="10 11">
    <name type="scientific">Sphaerotilus hippei</name>
    <dbReference type="NCBI Taxonomy" id="744406"/>
    <lineage>
        <taxon>Bacteria</taxon>
        <taxon>Pseudomonadati</taxon>
        <taxon>Pseudomonadota</taxon>
        <taxon>Betaproteobacteria</taxon>
        <taxon>Burkholderiales</taxon>
        <taxon>Sphaerotilaceae</taxon>
        <taxon>Sphaerotilus</taxon>
    </lineage>
</organism>
<feature type="chain" id="PRO_5016285215" evidence="8">
    <location>
        <begin position="36"/>
        <end position="1280"/>
    </location>
</feature>
<dbReference type="EMBL" id="QJJS01000007">
    <property type="protein sequence ID" value="PXW96258.1"/>
    <property type="molecule type" value="Genomic_DNA"/>
</dbReference>
<dbReference type="InterPro" id="IPR011047">
    <property type="entry name" value="Quinoprotein_ADH-like_sf"/>
</dbReference>
<evidence type="ECO:0000256" key="8">
    <source>
        <dbReference type="SAM" id="SignalP"/>
    </source>
</evidence>
<feature type="signal peptide" evidence="8">
    <location>
        <begin position="1"/>
        <end position="35"/>
    </location>
</feature>
<dbReference type="InterPro" id="IPR008707">
    <property type="entry name" value="B-propeller_PilY1"/>
</dbReference>
<keyword evidence="6" id="KW-0281">Fimbrium</keyword>
<protein>
    <submittedName>
        <fullName evidence="10">Type IV pilus assembly protein PilY1</fullName>
    </submittedName>
</protein>
<comment type="subcellular location">
    <subcellularLocation>
        <location evidence="1">Fimbrium</location>
    </subcellularLocation>
</comment>
<keyword evidence="5" id="KW-0106">Calcium</keyword>
<dbReference type="SUPFAM" id="SSF50998">
    <property type="entry name" value="Quinoprotein alcohol dehydrogenase-like"/>
    <property type="match status" value="1"/>
</dbReference>
<evidence type="ECO:0000256" key="3">
    <source>
        <dbReference type="ARBA" id="ARBA00022558"/>
    </source>
</evidence>
<feature type="domain" description="PilY1 beta-propeller" evidence="9">
    <location>
        <begin position="777"/>
        <end position="1114"/>
    </location>
</feature>
<dbReference type="RefSeq" id="WP_110400672.1">
    <property type="nucleotide sequence ID" value="NZ_QJJS01000007.1"/>
</dbReference>
<evidence type="ECO:0000313" key="11">
    <source>
        <dbReference type="Proteomes" id="UP000247811"/>
    </source>
</evidence>
<name>A0A318H0Y6_9BURK</name>
<dbReference type="Pfam" id="PF05567">
    <property type="entry name" value="T4P_PilY1"/>
    <property type="match status" value="1"/>
</dbReference>
<reference evidence="10 11" key="1">
    <citation type="submission" date="2018-05" db="EMBL/GenBank/DDBJ databases">
        <title>Genomic Encyclopedia of Type Strains, Phase IV (KMG-IV): sequencing the most valuable type-strain genomes for metagenomic binning, comparative biology and taxonomic classification.</title>
        <authorList>
            <person name="Goeker M."/>
        </authorList>
    </citation>
    <scope>NUCLEOTIDE SEQUENCE [LARGE SCALE GENOMIC DNA]</scope>
    <source>
        <strain evidence="10 11">DSM 566</strain>
    </source>
</reference>
<dbReference type="AlphaFoldDB" id="A0A318H0Y6"/>
<proteinExistence type="inferred from homology"/>
<dbReference type="Proteomes" id="UP000247811">
    <property type="component" value="Unassembled WGS sequence"/>
</dbReference>
<feature type="region of interest" description="Disordered" evidence="7">
    <location>
        <begin position="644"/>
        <end position="664"/>
    </location>
</feature>
<dbReference type="GO" id="GO:0046872">
    <property type="term" value="F:metal ion binding"/>
    <property type="evidence" value="ECO:0007669"/>
    <property type="project" value="UniProtKB-KW"/>
</dbReference>
<evidence type="ECO:0000256" key="5">
    <source>
        <dbReference type="ARBA" id="ARBA00022837"/>
    </source>
</evidence>
<keyword evidence="4" id="KW-0479">Metal-binding</keyword>
<evidence type="ECO:0000256" key="1">
    <source>
        <dbReference type="ARBA" id="ARBA00004561"/>
    </source>
</evidence>
<dbReference type="OrthoDB" id="7156875at2"/>
<evidence type="ECO:0000256" key="2">
    <source>
        <dbReference type="ARBA" id="ARBA00008387"/>
    </source>
</evidence>
<evidence type="ECO:0000256" key="4">
    <source>
        <dbReference type="ARBA" id="ARBA00022723"/>
    </source>
</evidence>
<feature type="compositionally biased region" description="Polar residues" evidence="7">
    <location>
        <begin position="644"/>
        <end position="655"/>
    </location>
</feature>
<gene>
    <name evidence="10" type="ORF">C7444_107164</name>
</gene>
<keyword evidence="8" id="KW-0732">Signal</keyword>
<sequence length="1280" mass="136622">MTQPTPTLPTRLSRRLRQAASRGLLLSLAAALACAAQTTELADRPLFATVSVPGNLLLSLSVEYPTASTPAYLSTSAYDVSRIYYGYFDPAKCYRYNHVNTGTSFAPNYSTSYFEPKEITSTRTCVSNASQSRWSGNYLNWATTQTIDAFRWAMTGGHRSVDTTSSTIIDKTYHAGYASHAWDYPDKALTSGTSGATPFNWANVTTRVWAGGLKMWVTGTNANISTDVTPPSGAEPYQGHNSYQSLFSSLLARQGDIYELYVRIKVCDSTVGLESNCVQYGSTAAKPEGLIQKYASKLRYSAFGYLTDDSNLRDGGVMRARMKYVGPTQPVPGSSAITNSATEWNATTGILVGNPDSADVTSTNSAAVSQSGYNPGISRSGVINYLNQFGLATYQLKSLDPVSELYYAGLRYFSNLGNVPEYSSLAGAGNLATMQRWVDGFPVIQTWDDPIVYSCQKNFVLGIGDVNSWQDANLPGSTIRTSEPTTPSAVSTDSSVNVKTATDMVGQLEGISDLGSYSSGRYNSFFIAGLAYDAHTRDLRSDLTGKQTVSTYWVDVLEGQYYQPKNQYWLAAKYGGFEVPSSFEPYATTNGSSTLSLSSWYNSSDLVGTDRRPDNYFTGAQADTMLNGLTSAFEKIVGETERATTTAFSSTSPNETSTGSTSYQTSYDPATWSANLQAVSTSYSTTGTITATPLWEASAVLDAMATSDRKIVTHNGTTALEFTHAAMTTSASTQLATFGAVTGATSQSTANFLNYLRGDRSQERANGGPYRSRASRLGDIVNSKLTAVGAPDASYYDNTNPGYSAFKRARASRQVVVYAGSNDGMMHAFDGRASGSNAGKELFAFIPSYVYGSSTTAPTTGLAALGNPNYTHRYYVDATPQVYDVDFNRSGTATAASTSDWRSMLIGGLGKGGKGYYAIDVSNPTDWTTQTAMVSKVKWQFTDSDMGYSYGDARVVKTAKYGWVAVLTSGYGNGTGRGYIYFVNPSTGALLEKVVTPTGYGSSTAPLDLAHVNAFIPDITDYTATALYAGDMRGNLWRYDLTGTTGDYPQPIRLATLANASGSAQPVTTPPRIMVDPTTGKRYVMVGTGRLLADSDIKSTQAQSFYAIIDGDVDNFYTTSTLPTGASFPVTRSQLSANTDLLTGIGSSPSGPMGWYLDLAVNTTSGIAERINVAPTVNNGVVGVAVNLPNGDVCTPTGSSYIFAVSFATGRSVLTNSTGTLIATTSSASGIVTDLAFKSSGGKVRLVGGRSDGTVTSLPGTYSSSDGVRRLNWREVPTLN</sequence>
<accession>A0A318H0Y6</accession>
<keyword evidence="11" id="KW-1185">Reference proteome</keyword>
<dbReference type="GO" id="GO:0009289">
    <property type="term" value="C:pilus"/>
    <property type="evidence" value="ECO:0007669"/>
    <property type="project" value="UniProtKB-SubCell"/>
</dbReference>
<keyword evidence="3" id="KW-1029">Fimbrium biogenesis</keyword>
<evidence type="ECO:0000313" key="10">
    <source>
        <dbReference type="EMBL" id="PXW96258.1"/>
    </source>
</evidence>
<evidence type="ECO:0000256" key="7">
    <source>
        <dbReference type="SAM" id="MobiDB-lite"/>
    </source>
</evidence>
<evidence type="ECO:0000256" key="6">
    <source>
        <dbReference type="ARBA" id="ARBA00023263"/>
    </source>
</evidence>
<evidence type="ECO:0000259" key="9">
    <source>
        <dbReference type="Pfam" id="PF05567"/>
    </source>
</evidence>
<comment type="similarity">
    <text evidence="2">Belongs to the PilY1 family.</text>
</comment>